<dbReference type="EMBL" id="JAERUA010000018">
    <property type="protein sequence ID" value="KAI1887647.1"/>
    <property type="molecule type" value="Genomic_DNA"/>
</dbReference>
<feature type="transmembrane region" description="Helical" evidence="1">
    <location>
        <begin position="208"/>
        <end position="231"/>
    </location>
</feature>
<evidence type="ECO:0000313" key="3">
    <source>
        <dbReference type="EMBL" id="KAI1887647.1"/>
    </source>
</evidence>
<reference evidence="3" key="1">
    <citation type="submission" date="2021-01" db="EMBL/GenBank/DDBJ databases">
        <authorList>
            <person name="Zahm M."/>
            <person name="Roques C."/>
            <person name="Cabau C."/>
            <person name="Klopp C."/>
            <person name="Donnadieu C."/>
            <person name="Jouanno E."/>
            <person name="Lampietro C."/>
            <person name="Louis A."/>
            <person name="Herpin A."/>
            <person name="Echchiki A."/>
            <person name="Berthelot C."/>
            <person name="Parey E."/>
            <person name="Roest-Crollius H."/>
            <person name="Braasch I."/>
            <person name="Postlethwait J."/>
            <person name="Bobe J."/>
            <person name="Montfort J."/>
            <person name="Bouchez O."/>
            <person name="Begum T."/>
            <person name="Mejri S."/>
            <person name="Adams A."/>
            <person name="Chen W.-J."/>
            <person name="Guiguen Y."/>
        </authorList>
    </citation>
    <scope>NUCLEOTIDE SEQUENCE</scope>
    <source>
        <tissue evidence="3">Blood</tissue>
    </source>
</reference>
<dbReference type="AlphaFoldDB" id="A0A8T3CVE8"/>
<feature type="chain" id="PRO_5035838850" evidence="2">
    <location>
        <begin position="21"/>
        <end position="321"/>
    </location>
</feature>
<proteinExistence type="predicted"/>
<keyword evidence="1" id="KW-0812">Transmembrane</keyword>
<keyword evidence="4" id="KW-1185">Reference proteome</keyword>
<comment type="caution">
    <text evidence="3">The sequence shown here is derived from an EMBL/GenBank/DDBJ whole genome shotgun (WGS) entry which is preliminary data.</text>
</comment>
<evidence type="ECO:0000256" key="2">
    <source>
        <dbReference type="SAM" id="SignalP"/>
    </source>
</evidence>
<gene>
    <name evidence="3" type="ORF">AGOR_G00192460</name>
</gene>
<dbReference type="OrthoDB" id="8964045at2759"/>
<evidence type="ECO:0000256" key="1">
    <source>
        <dbReference type="SAM" id="Phobius"/>
    </source>
</evidence>
<protein>
    <submittedName>
        <fullName evidence="3">Uncharacterized protein</fullName>
    </submittedName>
</protein>
<organism evidence="3 4">
    <name type="scientific">Albula goreensis</name>
    <dbReference type="NCBI Taxonomy" id="1534307"/>
    <lineage>
        <taxon>Eukaryota</taxon>
        <taxon>Metazoa</taxon>
        <taxon>Chordata</taxon>
        <taxon>Craniata</taxon>
        <taxon>Vertebrata</taxon>
        <taxon>Euteleostomi</taxon>
        <taxon>Actinopterygii</taxon>
        <taxon>Neopterygii</taxon>
        <taxon>Teleostei</taxon>
        <taxon>Albuliformes</taxon>
        <taxon>Albulidae</taxon>
        <taxon>Albula</taxon>
    </lineage>
</organism>
<sequence length="321" mass="35562">MSHAAFIKILVLVLVAFIMCLPEFFSSHQDIEFSCLQLHPYPEDMGRRGNSSQTQQVRDAGGGACRGCANISTEEPACRGLQNTAHPGMEWYCCRTEMGLSSLRRSISLSGAGIKMSLVVHKMRPLPDVVTSAGLLTIRWLLATPEVMQQVSQCCIDCAAQNDTANAAATSNRSCCILHAQWTNSTNLNASLPQTNALEVNWFSGQRAVWLALILIVIFLVLGSVVYEVYWKTHCHARKNMLLPGSAYQPLQSPVRDLNEVHVTAYRYRYKRSSLSPIHEEESAECLPDQTNNKSTVFLNNDSVFVSLPGRQQSPTGRTNL</sequence>
<evidence type="ECO:0000313" key="4">
    <source>
        <dbReference type="Proteomes" id="UP000829720"/>
    </source>
</evidence>
<name>A0A8T3CVE8_9TELE</name>
<keyword evidence="2" id="KW-0732">Signal</keyword>
<keyword evidence="1" id="KW-0472">Membrane</keyword>
<keyword evidence="1" id="KW-1133">Transmembrane helix</keyword>
<feature type="signal peptide" evidence="2">
    <location>
        <begin position="1"/>
        <end position="20"/>
    </location>
</feature>
<accession>A0A8T3CVE8</accession>
<dbReference type="Proteomes" id="UP000829720">
    <property type="component" value="Unassembled WGS sequence"/>
</dbReference>